<organism evidence="7 8">
    <name type="scientific">Ruegeria atlantica</name>
    <dbReference type="NCBI Taxonomy" id="81569"/>
    <lineage>
        <taxon>Bacteria</taxon>
        <taxon>Pseudomonadati</taxon>
        <taxon>Pseudomonadota</taxon>
        <taxon>Alphaproteobacteria</taxon>
        <taxon>Rhodobacterales</taxon>
        <taxon>Roseobacteraceae</taxon>
        <taxon>Ruegeria</taxon>
    </lineage>
</organism>
<accession>A0AA91BQ59</accession>
<gene>
    <name evidence="7" type="ORF">GS634_21405</name>
</gene>
<proteinExistence type="predicted"/>
<evidence type="ECO:0000256" key="4">
    <source>
        <dbReference type="ARBA" id="ARBA00023136"/>
    </source>
</evidence>
<evidence type="ECO:0000256" key="2">
    <source>
        <dbReference type="ARBA" id="ARBA00022692"/>
    </source>
</evidence>
<comment type="caution">
    <text evidence="7">The sequence shown here is derived from an EMBL/GenBank/DDBJ whole genome shotgun (WGS) entry which is preliminary data.</text>
</comment>
<feature type="transmembrane region" description="Helical" evidence="5">
    <location>
        <begin position="89"/>
        <end position="111"/>
    </location>
</feature>
<reference evidence="7" key="1">
    <citation type="submission" date="2019-12" db="EMBL/GenBank/DDBJ databases">
        <title>Ruegeria JWLKs population differentiation of coral mucus and skeleton niches.</title>
        <authorList>
            <person name="Luo D."/>
        </authorList>
    </citation>
    <scope>NUCLEOTIDE SEQUENCE</scope>
    <source>
        <strain evidence="7">HKCCD6181</strain>
    </source>
</reference>
<evidence type="ECO:0000256" key="5">
    <source>
        <dbReference type="SAM" id="Phobius"/>
    </source>
</evidence>
<dbReference type="InterPro" id="IPR007267">
    <property type="entry name" value="GtrA_DPMS_TM"/>
</dbReference>
<dbReference type="AlphaFoldDB" id="A0AA91BQ59"/>
<keyword evidence="2 5" id="KW-0812">Transmembrane</keyword>
<dbReference type="Proteomes" id="UP000597886">
    <property type="component" value="Unassembled WGS sequence"/>
</dbReference>
<evidence type="ECO:0000313" key="7">
    <source>
        <dbReference type="EMBL" id="NOE20695.1"/>
    </source>
</evidence>
<name>A0AA91BQ59_9RHOB</name>
<keyword evidence="3 5" id="KW-1133">Transmembrane helix</keyword>
<dbReference type="RefSeq" id="WP_171331815.1">
    <property type="nucleotide sequence ID" value="NZ_WVRA01000012.1"/>
</dbReference>
<evidence type="ECO:0000313" key="8">
    <source>
        <dbReference type="Proteomes" id="UP000597886"/>
    </source>
</evidence>
<evidence type="ECO:0000256" key="1">
    <source>
        <dbReference type="ARBA" id="ARBA00004141"/>
    </source>
</evidence>
<evidence type="ECO:0000259" key="6">
    <source>
        <dbReference type="Pfam" id="PF04138"/>
    </source>
</evidence>
<feature type="transmembrane region" description="Helical" evidence="5">
    <location>
        <begin position="30"/>
        <end position="52"/>
    </location>
</feature>
<comment type="subcellular location">
    <subcellularLocation>
        <location evidence="1">Membrane</location>
        <topology evidence="1">Multi-pass membrane protein</topology>
    </subcellularLocation>
</comment>
<dbReference type="GO" id="GO:0000271">
    <property type="term" value="P:polysaccharide biosynthetic process"/>
    <property type="evidence" value="ECO:0007669"/>
    <property type="project" value="InterPro"/>
</dbReference>
<protein>
    <recommendedName>
        <fullName evidence="6">GtrA/DPMS transmembrane domain-containing protein</fullName>
    </recommendedName>
</protein>
<dbReference type="Pfam" id="PF04138">
    <property type="entry name" value="GtrA_DPMS_TM"/>
    <property type="match status" value="1"/>
</dbReference>
<evidence type="ECO:0000256" key="3">
    <source>
        <dbReference type="ARBA" id="ARBA00022989"/>
    </source>
</evidence>
<feature type="transmembrane region" description="Helical" evidence="5">
    <location>
        <begin position="64"/>
        <end position="83"/>
    </location>
</feature>
<sequence>MRFAMVGVLNTAFGYALFTILNLSGLPPQVALVISFSGGVLWNFMTHARLVFDTKGLGRLPFYFLSYLAVYAFNALSLEVLLSVGFQPIIAQGMIALPAAILAFILISRVLTDRFPWQQEV</sequence>
<feature type="domain" description="GtrA/DPMS transmembrane" evidence="6">
    <location>
        <begin position="2"/>
        <end position="109"/>
    </location>
</feature>
<keyword evidence="4 5" id="KW-0472">Membrane</keyword>
<dbReference type="GO" id="GO:0016020">
    <property type="term" value="C:membrane"/>
    <property type="evidence" value="ECO:0007669"/>
    <property type="project" value="UniProtKB-SubCell"/>
</dbReference>
<dbReference type="EMBL" id="WVRA01000012">
    <property type="protein sequence ID" value="NOE20695.1"/>
    <property type="molecule type" value="Genomic_DNA"/>
</dbReference>